<keyword evidence="2" id="KW-1185">Reference proteome</keyword>
<evidence type="ECO:0000313" key="2">
    <source>
        <dbReference type="Proteomes" id="UP000244906"/>
    </source>
</evidence>
<gene>
    <name evidence="1" type="ORF">DC094_19725</name>
</gene>
<organism evidence="1 2">
    <name type="scientific">Pelagibaculum spongiae</name>
    <dbReference type="NCBI Taxonomy" id="2080658"/>
    <lineage>
        <taxon>Bacteria</taxon>
        <taxon>Pseudomonadati</taxon>
        <taxon>Pseudomonadota</taxon>
        <taxon>Gammaproteobacteria</taxon>
        <taxon>Oceanospirillales</taxon>
        <taxon>Pelagibaculum</taxon>
    </lineage>
</organism>
<dbReference type="EMBL" id="QDDL01000012">
    <property type="protein sequence ID" value="PVZ64549.1"/>
    <property type="molecule type" value="Genomic_DNA"/>
</dbReference>
<comment type="caution">
    <text evidence="1">The sequence shown here is derived from an EMBL/GenBank/DDBJ whole genome shotgun (WGS) entry which is preliminary data.</text>
</comment>
<dbReference type="OrthoDB" id="6625539at2"/>
<sequence>MNTLTSKLEQMAYGHATSQFISSDNDFEGTWYERYQFLADCVENSIDPDGWFAWAPFETWEWRDIVTSIDDEASSLVVTMKQALEYAKGGMVVSAINGSLDSDMNQLDMIQLLELGAKEQQ</sequence>
<name>A0A2V1GPQ0_9GAMM</name>
<reference evidence="1 2" key="1">
    <citation type="submission" date="2018-04" db="EMBL/GenBank/DDBJ databases">
        <title>Thalassorhabdus spongiae gen. nov., sp. nov., isolated from a marine sponge in South-West Iceland.</title>
        <authorList>
            <person name="Knobloch S."/>
            <person name="Daussin A."/>
            <person name="Johannsson R."/>
            <person name="Marteinsson V.T."/>
        </authorList>
    </citation>
    <scope>NUCLEOTIDE SEQUENCE [LARGE SCALE GENOMIC DNA]</scope>
    <source>
        <strain evidence="1 2">Hp12</strain>
    </source>
</reference>
<evidence type="ECO:0000313" key="1">
    <source>
        <dbReference type="EMBL" id="PVZ64549.1"/>
    </source>
</evidence>
<dbReference type="Proteomes" id="UP000244906">
    <property type="component" value="Unassembled WGS sequence"/>
</dbReference>
<proteinExistence type="predicted"/>
<dbReference type="AlphaFoldDB" id="A0A2V1GPQ0"/>
<accession>A0A2V1GPQ0</accession>
<protein>
    <submittedName>
        <fullName evidence="1">Uncharacterized protein</fullName>
    </submittedName>
</protein>